<dbReference type="OrthoDB" id="9926509at2"/>
<dbReference type="HOGENOM" id="CLU_2495197_0_0_0"/>
<name>D5STH4_PLAL2</name>
<sequence>MEYAVYADSPRRLSVQEQAGLSEALEAIVPSGGCIGPRGSQQQEEVYFTVDAATEEEAKQQAGQFMNRILQEAGLEIAFVLEISQR</sequence>
<dbReference type="RefSeq" id="WP_013111434.1">
    <property type="nucleotide sequence ID" value="NC_014148.1"/>
</dbReference>
<evidence type="ECO:0000313" key="2">
    <source>
        <dbReference type="Proteomes" id="UP000002220"/>
    </source>
</evidence>
<accession>D5STH4</accession>
<keyword evidence="2" id="KW-1185">Reference proteome</keyword>
<gene>
    <name evidence="1" type="ordered locus">Plim_3189</name>
</gene>
<dbReference type="EMBL" id="CP001744">
    <property type="protein sequence ID" value="ADG69003.1"/>
    <property type="molecule type" value="Genomic_DNA"/>
</dbReference>
<dbReference type="Proteomes" id="UP000002220">
    <property type="component" value="Chromosome"/>
</dbReference>
<dbReference type="KEGG" id="plm:Plim_3189"/>
<reference evidence="1 2" key="1">
    <citation type="journal article" date="2010" name="Stand. Genomic Sci.">
        <title>Complete genome sequence of Planctomyces limnophilus type strain (Mu 290).</title>
        <authorList>
            <person name="Labutti K."/>
            <person name="Sikorski J."/>
            <person name="Schneider S."/>
            <person name="Nolan M."/>
            <person name="Lucas S."/>
            <person name="Glavina Del Rio T."/>
            <person name="Tice H."/>
            <person name="Cheng J.F."/>
            <person name="Goodwin L."/>
            <person name="Pitluck S."/>
            <person name="Liolios K."/>
            <person name="Ivanova N."/>
            <person name="Mavromatis K."/>
            <person name="Mikhailova N."/>
            <person name="Pati A."/>
            <person name="Chen A."/>
            <person name="Palaniappan K."/>
            <person name="Land M."/>
            <person name="Hauser L."/>
            <person name="Chang Y.J."/>
            <person name="Jeffries C.D."/>
            <person name="Tindall B.J."/>
            <person name="Rohde M."/>
            <person name="Goker M."/>
            <person name="Woyke T."/>
            <person name="Bristow J."/>
            <person name="Eisen J.A."/>
            <person name="Markowitz V."/>
            <person name="Hugenholtz P."/>
            <person name="Kyrpides N.C."/>
            <person name="Klenk H.P."/>
            <person name="Lapidus A."/>
        </authorList>
    </citation>
    <scope>NUCLEOTIDE SEQUENCE [LARGE SCALE GENOMIC DNA]</scope>
    <source>
        <strain evidence="2">ATCC 43296 / DSM 3776 / IFAM 1008 / Mu 290</strain>
    </source>
</reference>
<evidence type="ECO:0000313" key="1">
    <source>
        <dbReference type="EMBL" id="ADG69003.1"/>
    </source>
</evidence>
<organism evidence="1 2">
    <name type="scientific">Planctopirus limnophila (strain ATCC 43296 / DSM 3776 / IFAM 1008 / Mu 290)</name>
    <name type="common">Planctomyces limnophilus</name>
    <dbReference type="NCBI Taxonomy" id="521674"/>
    <lineage>
        <taxon>Bacteria</taxon>
        <taxon>Pseudomonadati</taxon>
        <taxon>Planctomycetota</taxon>
        <taxon>Planctomycetia</taxon>
        <taxon>Planctomycetales</taxon>
        <taxon>Planctomycetaceae</taxon>
        <taxon>Planctopirus</taxon>
    </lineage>
</organism>
<dbReference type="AlphaFoldDB" id="D5STH4"/>
<proteinExistence type="predicted"/>
<protein>
    <submittedName>
        <fullName evidence="1">Uncharacterized protein</fullName>
    </submittedName>
</protein>
<dbReference type="STRING" id="521674.Plim_3189"/>